<dbReference type="Proteomes" id="UP000828390">
    <property type="component" value="Unassembled WGS sequence"/>
</dbReference>
<evidence type="ECO:0000313" key="2">
    <source>
        <dbReference type="Proteomes" id="UP000828390"/>
    </source>
</evidence>
<protein>
    <submittedName>
        <fullName evidence="1">Uncharacterized protein</fullName>
    </submittedName>
</protein>
<accession>A0A9D4RA35</accession>
<name>A0A9D4RA35_DREPO</name>
<dbReference type="AlphaFoldDB" id="A0A9D4RA35"/>
<evidence type="ECO:0000313" key="1">
    <source>
        <dbReference type="EMBL" id="KAH3859187.1"/>
    </source>
</evidence>
<comment type="caution">
    <text evidence="1">The sequence shown here is derived from an EMBL/GenBank/DDBJ whole genome shotgun (WGS) entry which is preliminary data.</text>
</comment>
<keyword evidence="2" id="KW-1185">Reference proteome</keyword>
<sequence>MNTWSTSEKSAAILVMGVGTDPSILSHTTTHAYLVDIREECSHSGHGGGYRSLSPLTQHNTTHAYLVHIREECSHSGHGGRYRSLSPLTH</sequence>
<reference evidence="1" key="1">
    <citation type="journal article" date="2019" name="bioRxiv">
        <title>The Genome of the Zebra Mussel, Dreissena polymorpha: A Resource for Invasive Species Research.</title>
        <authorList>
            <person name="McCartney M.A."/>
            <person name="Auch B."/>
            <person name="Kono T."/>
            <person name="Mallez S."/>
            <person name="Zhang Y."/>
            <person name="Obille A."/>
            <person name="Becker A."/>
            <person name="Abrahante J.E."/>
            <person name="Garbe J."/>
            <person name="Badalamenti J.P."/>
            <person name="Herman A."/>
            <person name="Mangelson H."/>
            <person name="Liachko I."/>
            <person name="Sullivan S."/>
            <person name="Sone E.D."/>
            <person name="Koren S."/>
            <person name="Silverstein K.A.T."/>
            <person name="Beckman K.B."/>
            <person name="Gohl D.M."/>
        </authorList>
    </citation>
    <scope>NUCLEOTIDE SEQUENCE</scope>
    <source>
        <strain evidence="1">Duluth1</strain>
        <tissue evidence="1">Whole animal</tissue>
    </source>
</reference>
<proteinExistence type="predicted"/>
<reference evidence="1" key="2">
    <citation type="submission" date="2020-11" db="EMBL/GenBank/DDBJ databases">
        <authorList>
            <person name="McCartney M.A."/>
            <person name="Auch B."/>
            <person name="Kono T."/>
            <person name="Mallez S."/>
            <person name="Becker A."/>
            <person name="Gohl D.M."/>
            <person name="Silverstein K.A.T."/>
            <person name="Koren S."/>
            <person name="Bechman K.B."/>
            <person name="Herman A."/>
            <person name="Abrahante J.E."/>
            <person name="Garbe J."/>
        </authorList>
    </citation>
    <scope>NUCLEOTIDE SEQUENCE</scope>
    <source>
        <strain evidence="1">Duluth1</strain>
        <tissue evidence="1">Whole animal</tissue>
    </source>
</reference>
<gene>
    <name evidence="1" type="ORF">DPMN_101903</name>
</gene>
<organism evidence="1 2">
    <name type="scientific">Dreissena polymorpha</name>
    <name type="common">Zebra mussel</name>
    <name type="synonym">Mytilus polymorpha</name>
    <dbReference type="NCBI Taxonomy" id="45954"/>
    <lineage>
        <taxon>Eukaryota</taxon>
        <taxon>Metazoa</taxon>
        <taxon>Spiralia</taxon>
        <taxon>Lophotrochozoa</taxon>
        <taxon>Mollusca</taxon>
        <taxon>Bivalvia</taxon>
        <taxon>Autobranchia</taxon>
        <taxon>Heteroconchia</taxon>
        <taxon>Euheterodonta</taxon>
        <taxon>Imparidentia</taxon>
        <taxon>Neoheterodontei</taxon>
        <taxon>Myida</taxon>
        <taxon>Dreissenoidea</taxon>
        <taxon>Dreissenidae</taxon>
        <taxon>Dreissena</taxon>
    </lineage>
</organism>
<dbReference type="EMBL" id="JAIWYP010000003">
    <property type="protein sequence ID" value="KAH3859187.1"/>
    <property type="molecule type" value="Genomic_DNA"/>
</dbReference>